<evidence type="ECO:0000256" key="4">
    <source>
        <dbReference type="ARBA" id="ARBA00022618"/>
    </source>
</evidence>
<feature type="region of interest" description="Disordered" evidence="10">
    <location>
        <begin position="228"/>
        <end position="249"/>
    </location>
</feature>
<keyword evidence="2 9" id="KW-1003">Cell membrane</keyword>
<keyword evidence="14" id="KW-1185">Reference proteome</keyword>
<keyword evidence="4 9" id="KW-0132">Cell division</keyword>
<dbReference type="EMBL" id="SLXE01000008">
    <property type="protein sequence ID" value="TCP07332.1"/>
    <property type="molecule type" value="Genomic_DNA"/>
</dbReference>
<dbReference type="InterPro" id="IPR034746">
    <property type="entry name" value="POTRA"/>
</dbReference>
<dbReference type="PROSITE" id="PS51779">
    <property type="entry name" value="POTRA"/>
    <property type="match status" value="1"/>
</dbReference>
<evidence type="ECO:0000256" key="1">
    <source>
        <dbReference type="ARBA" id="ARBA00004370"/>
    </source>
</evidence>
<dbReference type="InterPro" id="IPR045335">
    <property type="entry name" value="FtsQ_C_sf"/>
</dbReference>
<dbReference type="InterPro" id="IPR013685">
    <property type="entry name" value="POTRA_FtsQ_type"/>
</dbReference>
<evidence type="ECO:0000256" key="8">
    <source>
        <dbReference type="ARBA" id="ARBA00023306"/>
    </source>
</evidence>
<dbReference type="GO" id="GO:0032153">
    <property type="term" value="C:cell division site"/>
    <property type="evidence" value="ECO:0007669"/>
    <property type="project" value="UniProtKB-UniRule"/>
</dbReference>
<dbReference type="PANTHER" id="PTHR35851">
    <property type="entry name" value="CELL DIVISION PROTEIN FTSQ"/>
    <property type="match status" value="1"/>
</dbReference>
<gene>
    <name evidence="9" type="primary">ftsQ</name>
    <name evidence="12" type="ORF">EV680_10851</name>
    <name evidence="13" type="ORF">LVJ78_11680</name>
</gene>
<evidence type="ECO:0000256" key="7">
    <source>
        <dbReference type="ARBA" id="ARBA00023136"/>
    </source>
</evidence>
<keyword evidence="8 9" id="KW-0131">Cell cycle</keyword>
<feature type="domain" description="POTRA" evidence="11">
    <location>
        <begin position="37"/>
        <end position="106"/>
    </location>
</feature>
<comment type="subcellular location">
    <subcellularLocation>
        <location evidence="9">Cell inner membrane</location>
        <topology evidence="9">Single-pass type II membrane protein</topology>
    </subcellularLocation>
    <subcellularLocation>
        <location evidence="1">Membrane</location>
    </subcellularLocation>
    <text evidence="9">Localizes to the division septum.</text>
</comment>
<evidence type="ECO:0000313" key="15">
    <source>
        <dbReference type="Proteomes" id="UP000829756"/>
    </source>
</evidence>
<evidence type="ECO:0000313" key="13">
    <source>
        <dbReference type="EMBL" id="UOO79322.1"/>
    </source>
</evidence>
<keyword evidence="5 9" id="KW-0812">Transmembrane</keyword>
<name>A0AAE9KHW8_9NEIS</name>
<comment type="subunit">
    <text evidence="9">Part of a complex composed of FtsB, FtsL and FtsQ.</text>
</comment>
<dbReference type="PANTHER" id="PTHR35851:SF1">
    <property type="entry name" value="CELL DIVISION PROTEIN FTSQ"/>
    <property type="match status" value="1"/>
</dbReference>
<dbReference type="AlphaFoldDB" id="A0AAE9KHW8"/>
<sequence length="249" mass="27819">MWDNAGAMRRITRWLTALVLLMLLGAAGVWLYHSPYFPVKQVKIEGDLKRVSTQELQTVAQRYIRGNIFSADLNGAQKAFQALPWIDKAQVRRRLPDVVEIHLTEREPVARWKAAGLVDANGNIFQAATTETFPEFDGQPGTAKTMVAHYQEFSGLLKPAGLSIAKLEYTPRSAWSVVLDNGITVRLGREHENARLQQFAAVWPGILRAQQSGLAYVDMRYKDGFAVRERAPSEMPSETAASAADHNQQ</sequence>
<reference evidence="12 14" key="1">
    <citation type="submission" date="2019-03" db="EMBL/GenBank/DDBJ databases">
        <title>Genomic Encyclopedia of Type Strains, Phase IV (KMG-IV): sequencing the most valuable type-strain genomes for metagenomic binning, comparative biology and taxonomic classification.</title>
        <authorList>
            <person name="Goeker M."/>
        </authorList>
    </citation>
    <scope>NUCLEOTIDE SEQUENCE [LARGE SCALE GENOMIC DNA]</scope>
    <source>
        <strain evidence="12 14">DSM 17474</strain>
    </source>
</reference>
<dbReference type="EMBL" id="CP091507">
    <property type="protein sequence ID" value="UOO79322.1"/>
    <property type="molecule type" value="Genomic_DNA"/>
</dbReference>
<dbReference type="InterPro" id="IPR005548">
    <property type="entry name" value="Cell_div_FtsQ/DivIB_C"/>
</dbReference>
<dbReference type="KEGG" id="usu:LVJ78_11680"/>
<proteinExistence type="inferred from homology"/>
<evidence type="ECO:0000313" key="12">
    <source>
        <dbReference type="EMBL" id="TCP07332.1"/>
    </source>
</evidence>
<dbReference type="Proteomes" id="UP000829756">
    <property type="component" value="Chromosome"/>
</dbReference>
<evidence type="ECO:0000256" key="6">
    <source>
        <dbReference type="ARBA" id="ARBA00022989"/>
    </source>
</evidence>
<reference evidence="13" key="3">
    <citation type="journal article" date="2022" name="Res Sq">
        <title>Evolution of multicellular longitudinally dividing oral cavity symbionts (Neisseriaceae).</title>
        <authorList>
            <person name="Nyongesa S."/>
            <person name="Weber P."/>
            <person name="Bernet E."/>
            <person name="Pullido F."/>
            <person name="Nieckarz M."/>
            <person name="Delaby M."/>
            <person name="Nieves C."/>
            <person name="Viehboeck T."/>
            <person name="Krause N."/>
            <person name="Rivera-Millot A."/>
            <person name="Nakamura A."/>
            <person name="Vischer N."/>
            <person name="VanNieuwenhze M."/>
            <person name="Brun Y."/>
            <person name="Cava F."/>
            <person name="Bulgheresi S."/>
            <person name="Veyrier F."/>
        </authorList>
    </citation>
    <scope>NUCLEOTIDE SEQUENCE</scope>
    <source>
        <strain evidence="13">1258/02</strain>
    </source>
</reference>
<keyword evidence="3 9" id="KW-0997">Cell inner membrane</keyword>
<organism evidence="13 15">
    <name type="scientific">Uruburuella suis</name>
    <dbReference type="NCBI Taxonomy" id="252130"/>
    <lineage>
        <taxon>Bacteria</taxon>
        <taxon>Pseudomonadati</taxon>
        <taxon>Pseudomonadota</taxon>
        <taxon>Betaproteobacteria</taxon>
        <taxon>Neisseriales</taxon>
        <taxon>Neisseriaceae</taxon>
        <taxon>Uruburuella</taxon>
    </lineage>
</organism>
<dbReference type="Pfam" id="PF08478">
    <property type="entry name" value="POTRA_1"/>
    <property type="match status" value="1"/>
</dbReference>
<dbReference type="Gene3D" id="3.40.50.11690">
    <property type="entry name" value="Cell division protein FtsQ/DivIB"/>
    <property type="match status" value="1"/>
</dbReference>
<evidence type="ECO:0000259" key="11">
    <source>
        <dbReference type="PROSITE" id="PS51779"/>
    </source>
</evidence>
<comment type="similarity">
    <text evidence="9">Belongs to the FtsQ/DivIB family. FtsQ subfamily.</text>
</comment>
<dbReference type="GO" id="GO:0005886">
    <property type="term" value="C:plasma membrane"/>
    <property type="evidence" value="ECO:0007669"/>
    <property type="project" value="UniProtKB-SubCell"/>
</dbReference>
<dbReference type="GO" id="GO:0043093">
    <property type="term" value="P:FtsZ-dependent cytokinesis"/>
    <property type="evidence" value="ECO:0007669"/>
    <property type="project" value="UniProtKB-UniRule"/>
</dbReference>
<evidence type="ECO:0000313" key="14">
    <source>
        <dbReference type="Proteomes" id="UP000294721"/>
    </source>
</evidence>
<protein>
    <recommendedName>
        <fullName evidence="9">Cell division protein FtsQ</fullName>
    </recommendedName>
</protein>
<evidence type="ECO:0000256" key="2">
    <source>
        <dbReference type="ARBA" id="ARBA00022475"/>
    </source>
</evidence>
<dbReference type="Gene3D" id="3.10.20.310">
    <property type="entry name" value="membrane protein fhac"/>
    <property type="match status" value="1"/>
</dbReference>
<keyword evidence="6 9" id="KW-1133">Transmembrane helix</keyword>
<dbReference type="Pfam" id="PF03799">
    <property type="entry name" value="FtsQ_DivIB_C"/>
    <property type="match status" value="1"/>
</dbReference>
<evidence type="ECO:0000256" key="5">
    <source>
        <dbReference type="ARBA" id="ARBA00022692"/>
    </source>
</evidence>
<dbReference type="HAMAP" id="MF_00911">
    <property type="entry name" value="FtsQ_subfam"/>
    <property type="match status" value="1"/>
</dbReference>
<evidence type="ECO:0000256" key="3">
    <source>
        <dbReference type="ARBA" id="ARBA00022519"/>
    </source>
</evidence>
<keyword evidence="7 9" id="KW-0472">Membrane</keyword>
<evidence type="ECO:0000256" key="10">
    <source>
        <dbReference type="SAM" id="MobiDB-lite"/>
    </source>
</evidence>
<dbReference type="Proteomes" id="UP000294721">
    <property type="component" value="Unassembled WGS sequence"/>
</dbReference>
<accession>A0AAE9KHW8</accession>
<reference evidence="13" key="2">
    <citation type="submission" date="2021-12" db="EMBL/GenBank/DDBJ databases">
        <authorList>
            <person name="Veyrier F.J."/>
        </authorList>
    </citation>
    <scope>NUCLEOTIDE SEQUENCE</scope>
    <source>
        <strain evidence="13">1258/02</strain>
    </source>
</reference>
<comment type="function">
    <text evidence="9">Essential cell division protein. May link together the upstream cell division proteins, which are predominantly cytoplasmic, with the downstream cell division proteins, which are predominantly periplasmic. May control correct divisome assembly.</text>
</comment>
<dbReference type="InterPro" id="IPR026579">
    <property type="entry name" value="FtsQ"/>
</dbReference>
<evidence type="ECO:0000256" key="9">
    <source>
        <dbReference type="HAMAP-Rule" id="MF_00911"/>
    </source>
</evidence>
<dbReference type="RefSeq" id="WP_132953504.1">
    <property type="nucleotide sequence ID" value="NZ_CALJUB010000190.1"/>
</dbReference>
<dbReference type="GO" id="GO:0090529">
    <property type="term" value="P:cell septum assembly"/>
    <property type="evidence" value="ECO:0007669"/>
    <property type="project" value="InterPro"/>
</dbReference>